<dbReference type="OrthoDB" id="10047021at2759"/>
<dbReference type="STRING" id="436010.A0A165ZU04"/>
<dbReference type="AlphaFoldDB" id="A0A165ZU04"/>
<evidence type="ECO:0000256" key="8">
    <source>
        <dbReference type="ARBA" id="ARBA00022691"/>
    </source>
</evidence>
<organism evidence="13 14">
    <name type="scientific">Athelia psychrophila</name>
    <dbReference type="NCBI Taxonomy" id="1759441"/>
    <lineage>
        <taxon>Eukaryota</taxon>
        <taxon>Fungi</taxon>
        <taxon>Dikarya</taxon>
        <taxon>Basidiomycota</taxon>
        <taxon>Agaricomycotina</taxon>
        <taxon>Agaricomycetes</taxon>
        <taxon>Agaricomycetidae</taxon>
        <taxon>Atheliales</taxon>
        <taxon>Atheliaceae</taxon>
        <taxon>Athelia</taxon>
    </lineage>
</organism>
<keyword evidence="9 11" id="KW-0819">tRNA processing</keyword>
<evidence type="ECO:0000256" key="3">
    <source>
        <dbReference type="ARBA" id="ARBA00012795"/>
    </source>
</evidence>
<reference evidence="13 14" key="1">
    <citation type="journal article" date="2016" name="Mol. Biol. Evol.">
        <title>Comparative Genomics of Early-Diverging Mushroom-Forming Fungi Provides Insights into the Origins of Lignocellulose Decay Capabilities.</title>
        <authorList>
            <person name="Nagy L.G."/>
            <person name="Riley R."/>
            <person name="Tritt A."/>
            <person name="Adam C."/>
            <person name="Daum C."/>
            <person name="Floudas D."/>
            <person name="Sun H."/>
            <person name="Yadav J.S."/>
            <person name="Pangilinan J."/>
            <person name="Larsson K.H."/>
            <person name="Matsuura K."/>
            <person name="Barry K."/>
            <person name="Labutti K."/>
            <person name="Kuo R."/>
            <person name="Ohm R.A."/>
            <person name="Bhattacharya S.S."/>
            <person name="Shirouzu T."/>
            <person name="Yoshinaga Y."/>
            <person name="Martin F.M."/>
            <person name="Grigoriev I.V."/>
            <person name="Hibbett D.S."/>
        </authorList>
    </citation>
    <scope>NUCLEOTIDE SEQUENCE [LARGE SCALE GENOMIC DNA]</scope>
    <source>
        <strain evidence="13 14">CBS 109695</strain>
    </source>
</reference>
<evidence type="ECO:0000256" key="9">
    <source>
        <dbReference type="ARBA" id="ARBA00022694"/>
    </source>
</evidence>
<keyword evidence="7 11" id="KW-0808">Transferase</keyword>
<evidence type="ECO:0000313" key="14">
    <source>
        <dbReference type="Proteomes" id="UP000076532"/>
    </source>
</evidence>
<keyword evidence="8 11" id="KW-0949">S-adenosyl-L-methionine</keyword>
<feature type="compositionally biased region" description="Polar residues" evidence="12">
    <location>
        <begin position="311"/>
        <end position="320"/>
    </location>
</feature>
<name>A0A165ZU04_9AGAM</name>
<evidence type="ECO:0000256" key="12">
    <source>
        <dbReference type="SAM" id="MobiDB-lite"/>
    </source>
</evidence>
<comment type="catalytic activity">
    <reaction evidence="10 11">
        <text>uridine(44) in tRNA(Ser) + S-adenosyl-L-methionine = 2'-O-methyluridine(44) in tRNA(Ser) + S-adenosyl-L-homocysteine + H(+)</text>
        <dbReference type="Rhea" id="RHEA:43100"/>
        <dbReference type="Rhea" id="RHEA-COMP:10339"/>
        <dbReference type="Rhea" id="RHEA-COMP:10340"/>
        <dbReference type="ChEBI" id="CHEBI:15378"/>
        <dbReference type="ChEBI" id="CHEBI:57856"/>
        <dbReference type="ChEBI" id="CHEBI:59789"/>
        <dbReference type="ChEBI" id="CHEBI:65315"/>
        <dbReference type="ChEBI" id="CHEBI:74478"/>
        <dbReference type="EC" id="2.1.1.211"/>
    </reaction>
</comment>
<evidence type="ECO:0000256" key="10">
    <source>
        <dbReference type="ARBA" id="ARBA00047957"/>
    </source>
</evidence>
<evidence type="ECO:0000256" key="1">
    <source>
        <dbReference type="ARBA" id="ARBA00004496"/>
    </source>
</evidence>
<keyword evidence="6 11" id="KW-0489">Methyltransferase</keyword>
<evidence type="ECO:0000256" key="11">
    <source>
        <dbReference type="RuleBase" id="RU368004"/>
    </source>
</evidence>
<evidence type="ECO:0000313" key="13">
    <source>
        <dbReference type="EMBL" id="KZP10930.1"/>
    </source>
</evidence>
<evidence type="ECO:0000256" key="5">
    <source>
        <dbReference type="ARBA" id="ARBA00022490"/>
    </source>
</evidence>
<dbReference type="Proteomes" id="UP000076532">
    <property type="component" value="Unassembled WGS sequence"/>
</dbReference>
<gene>
    <name evidence="13" type="ORF">FIBSPDRAFT_197471</name>
</gene>
<feature type="region of interest" description="Disordered" evidence="12">
    <location>
        <begin position="130"/>
        <end position="150"/>
    </location>
</feature>
<dbReference type="PANTHER" id="PTHR21210">
    <property type="entry name" value="TRNA (URACIL-O(2)-)-METHYLTRANSFERASE-RELATED"/>
    <property type="match status" value="1"/>
</dbReference>
<feature type="region of interest" description="Disordered" evidence="12">
    <location>
        <begin position="309"/>
        <end position="355"/>
    </location>
</feature>
<dbReference type="EMBL" id="KV417671">
    <property type="protein sequence ID" value="KZP10930.1"/>
    <property type="molecule type" value="Genomic_DNA"/>
</dbReference>
<dbReference type="InterPro" id="IPR011671">
    <property type="entry name" value="tRNA_uracil_MeTrfase"/>
</dbReference>
<dbReference type="EC" id="2.1.1.211" evidence="3 11"/>
<evidence type="ECO:0000256" key="6">
    <source>
        <dbReference type="ARBA" id="ARBA00022603"/>
    </source>
</evidence>
<comment type="similarity">
    <text evidence="2 11">Belongs to the TRM44 family.</text>
</comment>
<evidence type="ECO:0000256" key="7">
    <source>
        <dbReference type="ARBA" id="ARBA00022679"/>
    </source>
</evidence>
<comment type="subcellular location">
    <subcellularLocation>
        <location evidence="1 11">Cytoplasm</location>
    </subcellularLocation>
</comment>
<sequence length="605" mass="67437">MSPTFTPTTHIYPPTQPLAHAPLSDEWIPIASCPAAYSPLIFEEAVLTLVNHPEYNSTLILRSDVVSDTRLSSEDEPPLRAPRLGALQATRRIHRVLLPRRPGRDGALEQLCTFYSTFKPDKQCLPVCDQSQDQHQHHEDDSQDAPTDTVILTPLPGPSGLPYYHPAVAHLAMRYLPGSAPLLRIEVLFPEVDSEARKEALKPGSKLARQCTTLLQHLHRYTPSYTPQSAHDRLFSREEYQDLYLAMRAFLESDAGKQETGHEGWSEMVSKWKERTGMDGAKHVYEDVGIACWLMLLWRDTFAPPPIDLPSSVQPSASDSTTEESSRSLDIGHTSCPREPSVVSGPQESNSEAPRWAEWSRPMNGFLDLGCGNGLLTHILLTAGYQGRGVDVRTRPSWQYFPSSTQQHLHVKALDPLEILDPLDLHVNEEGEEQWKDDDWDGVWLIGNHADELTPWLPLLSTLLPTSGYASIPCCAWGFDARWERGSALYCPTTDHGGAKALITDDFISSLHLGGGANSNTTTYAGYRIWLASLHAHVGWKVEVDTLRIGSTRAWAIVGRTRRSPIPAEDHTEQDRAHAIVRSVRERGVFRVRVPEGRAGEGRGH</sequence>
<keyword evidence="5 11" id="KW-0963">Cytoplasm</keyword>
<dbReference type="Pfam" id="PF07757">
    <property type="entry name" value="AdoMet_MTase"/>
    <property type="match status" value="1"/>
</dbReference>
<accession>A0A165ZU04</accession>
<dbReference type="GO" id="GO:0030488">
    <property type="term" value="P:tRNA methylation"/>
    <property type="evidence" value="ECO:0007669"/>
    <property type="project" value="UniProtKB-UniRule"/>
</dbReference>
<keyword evidence="14" id="KW-1185">Reference proteome</keyword>
<dbReference type="GO" id="GO:0005737">
    <property type="term" value="C:cytoplasm"/>
    <property type="evidence" value="ECO:0007669"/>
    <property type="project" value="UniProtKB-SubCell"/>
</dbReference>
<protein>
    <recommendedName>
        <fullName evidence="4 11">tRNA (uracil-O(2)-)-methyltransferase</fullName>
        <ecNumber evidence="3 11">2.1.1.211</ecNumber>
    </recommendedName>
</protein>
<evidence type="ECO:0000256" key="4">
    <source>
        <dbReference type="ARBA" id="ARBA00017788"/>
    </source>
</evidence>
<dbReference type="PANTHER" id="PTHR21210:SF0">
    <property type="entry name" value="TRNA (URACIL-O(2)-)-METHYLTRANSFERASE-RELATED"/>
    <property type="match status" value="1"/>
</dbReference>
<comment type="function">
    <text evidence="11">Adenosyl-L-methionine (AdoMet)-dependent tRNA (uracil-O(2)-)-methyltransferase.</text>
</comment>
<dbReference type="GO" id="GO:0141101">
    <property type="term" value="F:tRNA(Ser) (uridine(44)-2'-O-)-methyltransferase activity"/>
    <property type="evidence" value="ECO:0007669"/>
    <property type="project" value="UniProtKB-EC"/>
</dbReference>
<evidence type="ECO:0000256" key="2">
    <source>
        <dbReference type="ARBA" id="ARBA00009056"/>
    </source>
</evidence>
<proteinExistence type="inferred from homology"/>